<keyword evidence="5" id="KW-1185">Reference proteome</keyword>
<name>A0ABV2ZBB2_9ACTN</name>
<protein>
    <recommendedName>
        <fullName evidence="6">Gram-positive cocci surface proteins LPxTG domain-containing protein</fullName>
    </recommendedName>
</protein>
<keyword evidence="2" id="KW-0472">Membrane</keyword>
<dbReference type="RefSeq" id="WP_361700869.1">
    <property type="nucleotide sequence ID" value="NZ_JBEZVE010000002.1"/>
</dbReference>
<feature type="transmembrane region" description="Helical" evidence="2">
    <location>
        <begin position="295"/>
        <end position="314"/>
    </location>
</feature>
<comment type="caution">
    <text evidence="4">The sequence shown here is derived from an EMBL/GenBank/DDBJ whole genome shotgun (WGS) entry which is preliminary data.</text>
</comment>
<evidence type="ECO:0008006" key="6">
    <source>
        <dbReference type="Google" id="ProtNLM"/>
    </source>
</evidence>
<evidence type="ECO:0000313" key="4">
    <source>
        <dbReference type="EMBL" id="MEU3779842.1"/>
    </source>
</evidence>
<keyword evidence="2" id="KW-1133">Transmembrane helix</keyword>
<feature type="compositionally biased region" description="Low complexity" evidence="1">
    <location>
        <begin position="205"/>
        <end position="221"/>
    </location>
</feature>
<sequence>MQAHVFMRLCPPVSLCLAVAAAFLPAPAHAEAGPSCVGPDTGGFPLTTRLHGGPASFRAGGGFGIWYLDLTNTTRRACEGVHPVVVLVDARRALKPSQPHLEFYVGKEPHPVRFVPTEDDELVGAFTDEHADEHADEADDFPGFTVGPGRTLTVKLRLALGSDAVRNTVTANAAVVQRHGDDGDWIGQSNDYRFAIESDATATATASTATSTASTATSSADTHTDTDADTDIEAGTAPDSGALTHAPTGTSLPTSLPTSLAVPLPTPAASATDSGHLSLADEAAELARTGLTSPVGLAAVTACFLAAGAALLLARRPARRAARRRR</sequence>
<feature type="chain" id="PRO_5047262009" description="Gram-positive cocci surface proteins LPxTG domain-containing protein" evidence="3">
    <location>
        <begin position="31"/>
        <end position="326"/>
    </location>
</feature>
<keyword evidence="3" id="KW-0732">Signal</keyword>
<feature type="compositionally biased region" description="Low complexity" evidence="1">
    <location>
        <begin position="246"/>
        <end position="272"/>
    </location>
</feature>
<feature type="region of interest" description="Disordered" evidence="1">
    <location>
        <begin position="205"/>
        <end position="273"/>
    </location>
</feature>
<gene>
    <name evidence="4" type="ORF">AB0E89_04480</name>
</gene>
<evidence type="ECO:0000256" key="2">
    <source>
        <dbReference type="SAM" id="Phobius"/>
    </source>
</evidence>
<keyword evidence="2" id="KW-0812">Transmembrane</keyword>
<feature type="signal peptide" evidence="3">
    <location>
        <begin position="1"/>
        <end position="30"/>
    </location>
</feature>
<evidence type="ECO:0000256" key="3">
    <source>
        <dbReference type="SAM" id="SignalP"/>
    </source>
</evidence>
<reference evidence="4 5" key="1">
    <citation type="submission" date="2024-06" db="EMBL/GenBank/DDBJ databases">
        <title>The Natural Products Discovery Center: Release of the First 8490 Sequenced Strains for Exploring Actinobacteria Biosynthetic Diversity.</title>
        <authorList>
            <person name="Kalkreuter E."/>
            <person name="Kautsar S.A."/>
            <person name="Yang D."/>
            <person name="Bader C.D."/>
            <person name="Teijaro C.N."/>
            <person name="Fluegel L."/>
            <person name="Davis C.M."/>
            <person name="Simpson J.R."/>
            <person name="Lauterbach L."/>
            <person name="Steele A.D."/>
            <person name="Gui C."/>
            <person name="Meng S."/>
            <person name="Li G."/>
            <person name="Viehrig K."/>
            <person name="Ye F."/>
            <person name="Su P."/>
            <person name="Kiefer A.F."/>
            <person name="Nichols A."/>
            <person name="Cepeda A.J."/>
            <person name="Yan W."/>
            <person name="Fan B."/>
            <person name="Jiang Y."/>
            <person name="Adhikari A."/>
            <person name="Zheng C.-J."/>
            <person name="Schuster L."/>
            <person name="Cowan T.M."/>
            <person name="Smanski M.J."/>
            <person name="Chevrette M.G."/>
            <person name="De Carvalho L.P.S."/>
            <person name="Shen B."/>
        </authorList>
    </citation>
    <scope>NUCLEOTIDE SEQUENCE [LARGE SCALE GENOMIC DNA]</scope>
    <source>
        <strain evidence="4 5">NPDC033843</strain>
    </source>
</reference>
<evidence type="ECO:0000313" key="5">
    <source>
        <dbReference type="Proteomes" id="UP001550739"/>
    </source>
</evidence>
<proteinExistence type="predicted"/>
<dbReference type="Proteomes" id="UP001550739">
    <property type="component" value="Unassembled WGS sequence"/>
</dbReference>
<accession>A0ABV2ZBB2</accession>
<dbReference type="EMBL" id="JBEZVE010000002">
    <property type="protein sequence ID" value="MEU3779842.1"/>
    <property type="molecule type" value="Genomic_DNA"/>
</dbReference>
<organism evidence="4 5">
    <name type="scientific">Streptomyces sp. 900129855</name>
    <dbReference type="NCBI Taxonomy" id="3155129"/>
    <lineage>
        <taxon>Bacteria</taxon>
        <taxon>Bacillati</taxon>
        <taxon>Actinomycetota</taxon>
        <taxon>Actinomycetes</taxon>
        <taxon>Kitasatosporales</taxon>
        <taxon>Streptomycetaceae</taxon>
        <taxon>Streptomyces</taxon>
    </lineage>
</organism>
<evidence type="ECO:0000256" key="1">
    <source>
        <dbReference type="SAM" id="MobiDB-lite"/>
    </source>
</evidence>